<evidence type="ECO:0000313" key="2">
    <source>
        <dbReference type="EMBL" id="CAI9927119.1"/>
    </source>
</evidence>
<keyword evidence="1 2" id="KW-0812">Transmembrane</keyword>
<gene>
    <name evidence="4" type="ORF">HINF_LOCUS12422</name>
    <name evidence="2" type="ORF">HINF_LOCUS14764</name>
    <name evidence="3" type="ORF">HINF_LOCUS1675</name>
</gene>
<reference evidence="3 5" key="2">
    <citation type="submission" date="2024-07" db="EMBL/GenBank/DDBJ databases">
        <authorList>
            <person name="Akdeniz Z."/>
        </authorList>
    </citation>
    <scope>NUCLEOTIDE SEQUENCE [LARGE SCALE GENOMIC DNA]</scope>
</reference>
<feature type="transmembrane region" description="Helical" evidence="1">
    <location>
        <begin position="80"/>
        <end position="101"/>
    </location>
</feature>
<feature type="transmembrane region" description="Helical" evidence="1">
    <location>
        <begin position="23"/>
        <end position="48"/>
    </location>
</feature>
<evidence type="ECO:0000313" key="4">
    <source>
        <dbReference type="EMBL" id="CAL5992111.1"/>
    </source>
</evidence>
<dbReference type="EMBL" id="CAXDID020000003">
    <property type="protein sequence ID" value="CAL5971978.1"/>
    <property type="molecule type" value="Genomic_DNA"/>
</dbReference>
<sequence length="118" mass="13444">MSGYIQLDELTKHKVNNIKIKQVGFLSLCCSYCCLLTGFTGIIFLSVFSLCLYRQIYFEADLQFTQTEQKPDTEEYNTKALIFIIGAALEAIVFVLSIFWVKRNNKISAAAKLAKEQK</sequence>
<comment type="caution">
    <text evidence="2">The sequence shown here is derived from an EMBL/GenBank/DDBJ whole genome shotgun (WGS) entry which is preliminary data.</text>
</comment>
<evidence type="ECO:0000256" key="1">
    <source>
        <dbReference type="SAM" id="Phobius"/>
    </source>
</evidence>
<dbReference type="AlphaFoldDB" id="A0AA86NWG6"/>
<protein>
    <submittedName>
        <fullName evidence="2">Transmembrane domain-containing protein</fullName>
    </submittedName>
    <submittedName>
        <fullName evidence="3">Transmembrane_domain-containing protein</fullName>
    </submittedName>
</protein>
<evidence type="ECO:0000313" key="5">
    <source>
        <dbReference type="Proteomes" id="UP001642409"/>
    </source>
</evidence>
<evidence type="ECO:0000313" key="3">
    <source>
        <dbReference type="EMBL" id="CAL5971978.1"/>
    </source>
</evidence>
<accession>A0AA86NWG6</accession>
<organism evidence="2">
    <name type="scientific">Hexamita inflata</name>
    <dbReference type="NCBI Taxonomy" id="28002"/>
    <lineage>
        <taxon>Eukaryota</taxon>
        <taxon>Metamonada</taxon>
        <taxon>Diplomonadida</taxon>
        <taxon>Hexamitidae</taxon>
        <taxon>Hexamitinae</taxon>
        <taxon>Hexamita</taxon>
    </lineage>
</organism>
<keyword evidence="1" id="KW-0472">Membrane</keyword>
<dbReference type="EMBL" id="CAXDID020000028">
    <property type="protein sequence ID" value="CAL5992111.1"/>
    <property type="molecule type" value="Genomic_DNA"/>
</dbReference>
<dbReference type="Proteomes" id="UP001642409">
    <property type="component" value="Unassembled WGS sequence"/>
</dbReference>
<keyword evidence="5" id="KW-1185">Reference proteome</keyword>
<dbReference type="EMBL" id="CATOUU010000380">
    <property type="protein sequence ID" value="CAI9927119.1"/>
    <property type="molecule type" value="Genomic_DNA"/>
</dbReference>
<proteinExistence type="predicted"/>
<keyword evidence="1" id="KW-1133">Transmembrane helix</keyword>
<reference evidence="2" key="1">
    <citation type="submission" date="2023-06" db="EMBL/GenBank/DDBJ databases">
        <authorList>
            <person name="Kurt Z."/>
        </authorList>
    </citation>
    <scope>NUCLEOTIDE SEQUENCE</scope>
</reference>
<name>A0AA86NWG6_9EUKA</name>